<dbReference type="RefSeq" id="WP_009813760.1">
    <property type="nucleotide sequence ID" value="NZ_CH724156.1"/>
</dbReference>
<evidence type="ECO:0000313" key="2">
    <source>
        <dbReference type="Proteomes" id="UP000005954"/>
    </source>
</evidence>
<dbReference type="PANTHER" id="PTHR36169:SF1">
    <property type="entry name" value="ACETATE KINASE EUTQ"/>
    <property type="match status" value="1"/>
</dbReference>
<sequence length="117" mass="12907">MSQPRSVPFDALSFVPRFAYGEMAQAAEVAGSADDTDLGAGFVRLSRADIPWQIKYDEVILVLEGEIDVVCDGEVLHAGPRDCIWLPKGTELRYRSDEALVFYAITPADWAVREGQS</sequence>
<comment type="caution">
    <text evidence="1">The sequence shown here is derived from an EMBL/GenBank/DDBJ whole genome shotgun (WGS) entry which is preliminary data.</text>
</comment>
<dbReference type="Pfam" id="PF06249">
    <property type="entry name" value="EutQ"/>
    <property type="match status" value="1"/>
</dbReference>
<dbReference type="Proteomes" id="UP000005954">
    <property type="component" value="Unassembled WGS sequence"/>
</dbReference>
<reference evidence="1 2" key="1">
    <citation type="submission" date="2005-12" db="EMBL/GenBank/DDBJ databases">
        <authorList>
            <person name="Moran M.A."/>
            <person name="Ferriera S."/>
            <person name="Johnson J."/>
            <person name="Kravitz S."/>
            <person name="Halpern A."/>
            <person name="Remington K."/>
            <person name="Beeson K."/>
            <person name="Tran B."/>
            <person name="Rogers Y.-H."/>
            <person name="Friedman R."/>
            <person name="Venter J.C."/>
        </authorList>
    </citation>
    <scope>NUCLEOTIDE SEQUENCE [LARGE SCALE GENOMIC DNA]</scope>
    <source>
        <strain evidence="2">ATCC BAA-591 / DSM 15170 / ISM</strain>
    </source>
</reference>
<evidence type="ECO:0000313" key="1">
    <source>
        <dbReference type="EMBL" id="EAP78360.1"/>
    </source>
</evidence>
<dbReference type="HOGENOM" id="CLU_082122_1_1_5"/>
<name>A3SLX9_ROSNI</name>
<dbReference type="EMBL" id="AALY01000001">
    <property type="protein sequence ID" value="EAP78360.1"/>
    <property type="molecule type" value="Genomic_DNA"/>
</dbReference>
<evidence type="ECO:0008006" key="3">
    <source>
        <dbReference type="Google" id="ProtNLM"/>
    </source>
</evidence>
<dbReference type="PANTHER" id="PTHR36169">
    <property type="entry name" value="ETHANOLAMINE UTILIZATION PROTEIN EUTQ"/>
    <property type="match status" value="1"/>
</dbReference>
<dbReference type="STRING" id="89187.ISM_08685"/>
<dbReference type="Gene3D" id="2.60.120.10">
    <property type="entry name" value="Jelly Rolls"/>
    <property type="match status" value="1"/>
</dbReference>
<dbReference type="OrthoDB" id="3828611at2"/>
<gene>
    <name evidence="1" type="ORF">ISM_08685</name>
</gene>
<dbReference type="AlphaFoldDB" id="A3SLX9"/>
<protein>
    <recommendedName>
        <fullName evidence="3">Ethanolamine utilization protein EutQ</fullName>
    </recommendedName>
</protein>
<dbReference type="SUPFAM" id="SSF51182">
    <property type="entry name" value="RmlC-like cupins"/>
    <property type="match status" value="1"/>
</dbReference>
<keyword evidence="2" id="KW-1185">Reference proteome</keyword>
<dbReference type="eggNOG" id="COG4766">
    <property type="taxonomic scope" value="Bacteria"/>
</dbReference>
<dbReference type="InterPro" id="IPR011051">
    <property type="entry name" value="RmlC_Cupin_sf"/>
</dbReference>
<dbReference type="InterPro" id="IPR010424">
    <property type="entry name" value="EutQ"/>
</dbReference>
<proteinExistence type="predicted"/>
<organism evidence="1 2">
    <name type="scientific">Roseovarius nubinhibens (strain ATCC BAA-591 / DSM 15170 / ISM)</name>
    <dbReference type="NCBI Taxonomy" id="89187"/>
    <lineage>
        <taxon>Bacteria</taxon>
        <taxon>Pseudomonadati</taxon>
        <taxon>Pseudomonadota</taxon>
        <taxon>Alphaproteobacteria</taxon>
        <taxon>Rhodobacterales</taxon>
        <taxon>Roseobacteraceae</taxon>
        <taxon>Roseovarius</taxon>
    </lineage>
</organism>
<dbReference type="InterPro" id="IPR014710">
    <property type="entry name" value="RmlC-like_jellyroll"/>
</dbReference>
<accession>A3SLX9</accession>